<dbReference type="Proteomes" id="UP001348149">
    <property type="component" value="Unassembled WGS sequence"/>
</dbReference>
<evidence type="ECO:0000313" key="2">
    <source>
        <dbReference type="Proteomes" id="UP001348149"/>
    </source>
</evidence>
<accession>A0ABU6HIF1</accession>
<protein>
    <submittedName>
        <fullName evidence="1">Uncharacterized protein</fullName>
    </submittedName>
</protein>
<gene>
    <name evidence="1" type="ORF">VK792_12525</name>
</gene>
<keyword evidence="2" id="KW-1185">Reference proteome</keyword>
<comment type="caution">
    <text evidence="1">The sequence shown here is derived from an EMBL/GenBank/DDBJ whole genome shotgun (WGS) entry which is preliminary data.</text>
</comment>
<dbReference type="RefSeq" id="WP_326297849.1">
    <property type="nucleotide sequence ID" value="NZ_JAYLLH010000017.1"/>
</dbReference>
<name>A0ABU6HIF1_9RHOB</name>
<organism evidence="1 2">
    <name type="scientific">Mesobacterium hydrothermale</name>
    <dbReference type="NCBI Taxonomy" id="3111907"/>
    <lineage>
        <taxon>Bacteria</taxon>
        <taxon>Pseudomonadati</taxon>
        <taxon>Pseudomonadota</taxon>
        <taxon>Alphaproteobacteria</taxon>
        <taxon>Rhodobacterales</taxon>
        <taxon>Roseobacteraceae</taxon>
        <taxon>Mesobacterium</taxon>
    </lineage>
</organism>
<evidence type="ECO:0000313" key="1">
    <source>
        <dbReference type="EMBL" id="MEC3862111.1"/>
    </source>
</evidence>
<proteinExistence type="predicted"/>
<sequence>MTWHDIVANWSQVVRRLHKRFPQIDSDVLDEPPLLPQHLTQHLAERHDLTLLEADEELRDWMFVEDLARQAQDMRAG</sequence>
<dbReference type="EMBL" id="JAYLLH010000017">
    <property type="protein sequence ID" value="MEC3862111.1"/>
    <property type="molecule type" value="Genomic_DNA"/>
</dbReference>
<reference evidence="1 2" key="1">
    <citation type="submission" date="2024-01" db="EMBL/GenBank/DDBJ databases">
        <title>Mesobacterium rodlantinim sp. nov., isolated from shallow sea hydrothermal systems off Kueishantao Island.</title>
        <authorList>
            <person name="Su Z."/>
            <person name="Tang K."/>
        </authorList>
    </citation>
    <scope>NUCLEOTIDE SEQUENCE [LARGE SCALE GENOMIC DNA]</scope>
    <source>
        <strain evidence="1 2">TK19101</strain>
    </source>
</reference>